<keyword evidence="3" id="KW-1185">Reference proteome</keyword>
<dbReference type="Proteomes" id="UP000236333">
    <property type="component" value="Unassembled WGS sequence"/>
</dbReference>
<dbReference type="AlphaFoldDB" id="A0A2J8A4Q9"/>
<feature type="compositionally biased region" description="Basic residues" evidence="1">
    <location>
        <begin position="109"/>
        <end position="118"/>
    </location>
</feature>
<organism evidence="2 3">
    <name type="scientific">Tetrabaena socialis</name>
    <dbReference type="NCBI Taxonomy" id="47790"/>
    <lineage>
        <taxon>Eukaryota</taxon>
        <taxon>Viridiplantae</taxon>
        <taxon>Chlorophyta</taxon>
        <taxon>core chlorophytes</taxon>
        <taxon>Chlorophyceae</taxon>
        <taxon>CS clade</taxon>
        <taxon>Chlamydomonadales</taxon>
        <taxon>Tetrabaenaceae</taxon>
        <taxon>Tetrabaena</taxon>
    </lineage>
</organism>
<protein>
    <submittedName>
        <fullName evidence="2">Uncharacterized protein</fullName>
    </submittedName>
</protein>
<feature type="region of interest" description="Disordered" evidence="1">
    <location>
        <begin position="82"/>
        <end position="137"/>
    </location>
</feature>
<name>A0A2J8A4Q9_9CHLO</name>
<feature type="region of interest" description="Disordered" evidence="1">
    <location>
        <begin position="291"/>
        <end position="343"/>
    </location>
</feature>
<sequence length="369" mass="37786">MFGECVAFCSTPGGTGGSRQPAWGRAATLPAQTAVLDGKATAAAAASCSKVAPMQLYSARASTDNAPKAGLQAFDQPPHVVYDTRQQGQGGTVGLRVGGAGVRSGAAARRARRRRRASRQQQQQQRQAPGAPRPEVDGPKLQGDGCGGRTPPAGCCCCRCCCRGSACSAGGPCRACAGAQMLRRPLRRLLLQLRIPLEPLGGLLLLHPLLHLHLLLHLRLLLHLLLHLLHLLLLRRRAAPGPHLQPPPLLPLPAAPPSLRPRPPVSGRLSSGVRGADAALGRRLIRKRVGPAAPAASLAPPPPRPSGPLGGVPSAAAASASAASPDAGDPARPPPASPAAAERLPPPGCFAGRCFCCTAGGSAPGGRLR</sequence>
<dbReference type="EMBL" id="PGGS01000176">
    <property type="protein sequence ID" value="PNH07512.1"/>
    <property type="molecule type" value="Genomic_DNA"/>
</dbReference>
<evidence type="ECO:0000256" key="1">
    <source>
        <dbReference type="SAM" id="MobiDB-lite"/>
    </source>
</evidence>
<comment type="caution">
    <text evidence="2">The sequence shown here is derived from an EMBL/GenBank/DDBJ whole genome shotgun (WGS) entry which is preliminary data.</text>
</comment>
<evidence type="ECO:0000313" key="3">
    <source>
        <dbReference type="Proteomes" id="UP000236333"/>
    </source>
</evidence>
<feature type="compositionally biased region" description="Gly residues" evidence="1">
    <location>
        <begin position="88"/>
        <end position="102"/>
    </location>
</feature>
<accession>A0A2J8A4Q9</accession>
<feature type="compositionally biased region" description="Low complexity" evidence="1">
    <location>
        <begin position="311"/>
        <end position="330"/>
    </location>
</feature>
<reference evidence="2 3" key="1">
    <citation type="journal article" date="2017" name="Mol. Biol. Evol.">
        <title>The 4-celled Tetrabaena socialis nuclear genome reveals the essential components for genetic control of cell number at the origin of multicellularity in the volvocine lineage.</title>
        <authorList>
            <person name="Featherston J."/>
            <person name="Arakaki Y."/>
            <person name="Hanschen E.R."/>
            <person name="Ferris P.J."/>
            <person name="Michod R.E."/>
            <person name="Olson B.J.S.C."/>
            <person name="Nozaki H."/>
            <person name="Durand P.M."/>
        </authorList>
    </citation>
    <scope>NUCLEOTIDE SEQUENCE [LARGE SCALE GENOMIC DNA]</scope>
    <source>
        <strain evidence="2 3">NIES-571</strain>
    </source>
</reference>
<gene>
    <name evidence="2" type="ORF">TSOC_006019</name>
</gene>
<evidence type="ECO:0000313" key="2">
    <source>
        <dbReference type="EMBL" id="PNH07512.1"/>
    </source>
</evidence>
<feature type="region of interest" description="Disordered" evidence="1">
    <location>
        <begin position="245"/>
        <end position="276"/>
    </location>
</feature>
<proteinExistence type="predicted"/>
<feature type="compositionally biased region" description="Pro residues" evidence="1">
    <location>
        <begin position="245"/>
        <end position="264"/>
    </location>
</feature>
<feature type="compositionally biased region" description="Low complexity" evidence="1">
    <location>
        <begin position="119"/>
        <end position="130"/>
    </location>
</feature>